<feature type="domain" description="RNA polymerase sigma-70 region 4" evidence="3">
    <location>
        <begin position="87"/>
        <end position="130"/>
    </location>
</feature>
<dbReference type="Gene3D" id="1.10.10.10">
    <property type="entry name" value="Winged helix-like DNA-binding domain superfamily/Winged helix DNA-binding domain"/>
    <property type="match status" value="1"/>
</dbReference>
<dbReference type="AlphaFoldDB" id="A0A9D2M6X0"/>
<evidence type="ECO:0000256" key="2">
    <source>
        <dbReference type="SAM" id="MobiDB-lite"/>
    </source>
</evidence>
<keyword evidence="1" id="KW-0175">Coiled coil</keyword>
<evidence type="ECO:0000259" key="3">
    <source>
        <dbReference type="Pfam" id="PF04545"/>
    </source>
</evidence>
<dbReference type="EMBL" id="DWYG01000085">
    <property type="protein sequence ID" value="HJB41935.1"/>
    <property type="molecule type" value="Genomic_DNA"/>
</dbReference>
<proteinExistence type="predicted"/>
<organism evidence="4 5">
    <name type="scientific">Candidatus Gemmiger avicola</name>
    <dbReference type="NCBI Taxonomy" id="2838605"/>
    <lineage>
        <taxon>Bacteria</taxon>
        <taxon>Bacillati</taxon>
        <taxon>Bacillota</taxon>
        <taxon>Clostridia</taxon>
        <taxon>Eubacteriales</taxon>
        <taxon>Gemmiger</taxon>
    </lineage>
</organism>
<feature type="coiled-coil region" evidence="1">
    <location>
        <begin position="13"/>
        <end position="77"/>
    </location>
</feature>
<evidence type="ECO:0000313" key="5">
    <source>
        <dbReference type="Proteomes" id="UP000886803"/>
    </source>
</evidence>
<sequence>MTSREKIGWLGRYGREKARARLLAQEVEALRAEAARAREALGPGARTPQLEQAGAELEEARRRLDAQAARCLSLRRQTVWAISRLDDERQREVLLRRFVQGQSLQQVADALGVVVRRVEQLQTAGLRTLQPAPATVRKSRAAARKRKEEESR</sequence>
<accession>A0A9D2M6X0</accession>
<evidence type="ECO:0000256" key="1">
    <source>
        <dbReference type="SAM" id="Coils"/>
    </source>
</evidence>
<dbReference type="GO" id="GO:0003700">
    <property type="term" value="F:DNA-binding transcription factor activity"/>
    <property type="evidence" value="ECO:0007669"/>
    <property type="project" value="InterPro"/>
</dbReference>
<comment type="caution">
    <text evidence="4">The sequence shown here is derived from an EMBL/GenBank/DDBJ whole genome shotgun (WGS) entry which is preliminary data.</text>
</comment>
<dbReference type="InterPro" id="IPR007630">
    <property type="entry name" value="RNA_pol_sigma70_r4"/>
</dbReference>
<dbReference type="InterPro" id="IPR036388">
    <property type="entry name" value="WH-like_DNA-bd_sf"/>
</dbReference>
<dbReference type="Pfam" id="PF04545">
    <property type="entry name" value="Sigma70_r4"/>
    <property type="match status" value="1"/>
</dbReference>
<evidence type="ECO:0000313" key="4">
    <source>
        <dbReference type="EMBL" id="HJB41935.1"/>
    </source>
</evidence>
<dbReference type="InterPro" id="IPR013324">
    <property type="entry name" value="RNA_pol_sigma_r3/r4-like"/>
</dbReference>
<reference evidence="4" key="2">
    <citation type="submission" date="2021-04" db="EMBL/GenBank/DDBJ databases">
        <authorList>
            <person name="Gilroy R."/>
        </authorList>
    </citation>
    <scope>NUCLEOTIDE SEQUENCE</scope>
    <source>
        <strain evidence="4">ChiBcec8-13705</strain>
    </source>
</reference>
<feature type="region of interest" description="Disordered" evidence="2">
    <location>
        <begin position="132"/>
        <end position="152"/>
    </location>
</feature>
<gene>
    <name evidence="4" type="ORF">H9945_05485</name>
</gene>
<dbReference type="GO" id="GO:0006352">
    <property type="term" value="P:DNA-templated transcription initiation"/>
    <property type="evidence" value="ECO:0007669"/>
    <property type="project" value="InterPro"/>
</dbReference>
<name>A0A9D2M6X0_9FIRM</name>
<reference evidence="4" key="1">
    <citation type="journal article" date="2021" name="PeerJ">
        <title>Extensive microbial diversity within the chicken gut microbiome revealed by metagenomics and culture.</title>
        <authorList>
            <person name="Gilroy R."/>
            <person name="Ravi A."/>
            <person name="Getino M."/>
            <person name="Pursley I."/>
            <person name="Horton D.L."/>
            <person name="Alikhan N.F."/>
            <person name="Baker D."/>
            <person name="Gharbi K."/>
            <person name="Hall N."/>
            <person name="Watson M."/>
            <person name="Adriaenssens E.M."/>
            <person name="Foster-Nyarko E."/>
            <person name="Jarju S."/>
            <person name="Secka A."/>
            <person name="Antonio M."/>
            <person name="Oren A."/>
            <person name="Chaudhuri R.R."/>
            <person name="La Ragione R."/>
            <person name="Hildebrand F."/>
            <person name="Pallen M.J."/>
        </authorList>
    </citation>
    <scope>NUCLEOTIDE SEQUENCE</scope>
    <source>
        <strain evidence="4">ChiBcec8-13705</strain>
    </source>
</reference>
<dbReference type="SUPFAM" id="SSF88659">
    <property type="entry name" value="Sigma3 and sigma4 domains of RNA polymerase sigma factors"/>
    <property type="match status" value="1"/>
</dbReference>
<protein>
    <recommendedName>
        <fullName evidence="3">RNA polymerase sigma-70 region 4 domain-containing protein</fullName>
    </recommendedName>
</protein>
<dbReference type="Proteomes" id="UP000886803">
    <property type="component" value="Unassembled WGS sequence"/>
</dbReference>